<dbReference type="RefSeq" id="XP_009023279.1">
    <property type="nucleotide sequence ID" value="XM_009025031.1"/>
</dbReference>
<dbReference type="CTD" id="20199882"/>
<organism evidence="3 4">
    <name type="scientific">Helobdella robusta</name>
    <name type="common">Californian leech</name>
    <dbReference type="NCBI Taxonomy" id="6412"/>
    <lineage>
        <taxon>Eukaryota</taxon>
        <taxon>Metazoa</taxon>
        <taxon>Spiralia</taxon>
        <taxon>Lophotrochozoa</taxon>
        <taxon>Annelida</taxon>
        <taxon>Clitellata</taxon>
        <taxon>Hirudinea</taxon>
        <taxon>Rhynchobdellida</taxon>
        <taxon>Glossiphoniidae</taxon>
        <taxon>Helobdella</taxon>
    </lineage>
</organism>
<proteinExistence type="predicted"/>
<evidence type="ECO:0000313" key="3">
    <source>
        <dbReference type="EnsemblMetazoa" id="HelroP162990"/>
    </source>
</evidence>
<reference evidence="4" key="1">
    <citation type="submission" date="2012-12" db="EMBL/GenBank/DDBJ databases">
        <authorList>
            <person name="Hellsten U."/>
            <person name="Grimwood J."/>
            <person name="Chapman J.A."/>
            <person name="Shapiro H."/>
            <person name="Aerts A."/>
            <person name="Otillar R.P."/>
            <person name="Terry A.Y."/>
            <person name="Boore J.L."/>
            <person name="Simakov O."/>
            <person name="Marletaz F."/>
            <person name="Cho S.-J."/>
            <person name="Edsinger-Gonzales E."/>
            <person name="Havlak P."/>
            <person name="Kuo D.-H."/>
            <person name="Larsson T."/>
            <person name="Lv J."/>
            <person name="Arendt D."/>
            <person name="Savage R."/>
            <person name="Osoegawa K."/>
            <person name="de Jong P."/>
            <person name="Lindberg D.R."/>
            <person name="Seaver E.C."/>
            <person name="Weisblat D.A."/>
            <person name="Putnam N.H."/>
            <person name="Grigoriev I.V."/>
            <person name="Rokhsar D.S."/>
        </authorList>
    </citation>
    <scope>NUCLEOTIDE SEQUENCE</scope>
</reference>
<dbReference type="EMBL" id="AMQM01001257">
    <property type="status" value="NOT_ANNOTATED_CDS"/>
    <property type="molecule type" value="Genomic_DNA"/>
</dbReference>
<dbReference type="Proteomes" id="UP000015101">
    <property type="component" value="Unassembled WGS sequence"/>
</dbReference>
<reference evidence="3" key="3">
    <citation type="submission" date="2015-06" db="UniProtKB">
        <authorList>
            <consortium name="EnsemblMetazoa"/>
        </authorList>
    </citation>
    <scope>IDENTIFICATION</scope>
</reference>
<name>T1ETI2_HELRO</name>
<protein>
    <submittedName>
        <fullName evidence="2 3">Uncharacterized protein</fullName>
    </submittedName>
</protein>
<dbReference type="HOGENOM" id="CLU_1181340_0_0_1"/>
<evidence type="ECO:0000256" key="1">
    <source>
        <dbReference type="SAM" id="MobiDB-lite"/>
    </source>
</evidence>
<keyword evidence="4" id="KW-1185">Reference proteome</keyword>
<reference evidence="2 4" key="2">
    <citation type="journal article" date="2013" name="Nature">
        <title>Insights into bilaterian evolution from three spiralian genomes.</title>
        <authorList>
            <person name="Simakov O."/>
            <person name="Marletaz F."/>
            <person name="Cho S.J."/>
            <person name="Edsinger-Gonzales E."/>
            <person name="Havlak P."/>
            <person name="Hellsten U."/>
            <person name="Kuo D.H."/>
            <person name="Larsson T."/>
            <person name="Lv J."/>
            <person name="Arendt D."/>
            <person name="Savage R."/>
            <person name="Osoegawa K."/>
            <person name="de Jong P."/>
            <person name="Grimwood J."/>
            <person name="Chapman J.A."/>
            <person name="Shapiro H."/>
            <person name="Aerts A."/>
            <person name="Otillar R.P."/>
            <person name="Terry A.Y."/>
            <person name="Boore J.L."/>
            <person name="Grigoriev I.V."/>
            <person name="Lindberg D.R."/>
            <person name="Seaver E.C."/>
            <person name="Weisblat D.A."/>
            <person name="Putnam N.H."/>
            <person name="Rokhsar D.S."/>
        </authorList>
    </citation>
    <scope>NUCLEOTIDE SEQUENCE</scope>
</reference>
<dbReference type="GeneID" id="20199882"/>
<dbReference type="EnsemblMetazoa" id="HelroT162990">
    <property type="protein sequence ID" value="HelroP162990"/>
    <property type="gene ID" value="HelroG162990"/>
</dbReference>
<evidence type="ECO:0000313" key="4">
    <source>
        <dbReference type="Proteomes" id="UP000015101"/>
    </source>
</evidence>
<dbReference type="EMBL" id="KB097143">
    <property type="protein sequence ID" value="ESN99441.1"/>
    <property type="molecule type" value="Genomic_DNA"/>
</dbReference>
<accession>T1ETI2</accession>
<gene>
    <name evidence="3" type="primary">20199882</name>
    <name evidence="2" type="ORF">HELRODRAFT_162990</name>
</gene>
<sequence length="235" mass="26671">MVDVTRVIPTKRSLKAANNTEISMKGEMELWIKIDGFSKLASVLISDHVSKIILGLDWLANNKVSWKFYEVRIIVGSKNRIPKLVTKDRQMDDCAKFTPVWKCKNSGTSGIRYCVCSKARQVNSGVYVARTLLSMKYDGQCIRVLNLNYEPSLFKQGTRLSDLLGATVKNKLDQRPQQENPANVKTIINEFTRDAPKNEDSGSKKIVSCPSRQQASLYRREEGKERDRPDGARRN</sequence>
<evidence type="ECO:0000313" key="2">
    <source>
        <dbReference type="EMBL" id="ESN99441.1"/>
    </source>
</evidence>
<feature type="compositionally biased region" description="Basic and acidic residues" evidence="1">
    <location>
        <begin position="218"/>
        <end position="235"/>
    </location>
</feature>
<feature type="region of interest" description="Disordered" evidence="1">
    <location>
        <begin position="192"/>
        <end position="235"/>
    </location>
</feature>
<feature type="compositionally biased region" description="Basic and acidic residues" evidence="1">
    <location>
        <begin position="192"/>
        <end position="203"/>
    </location>
</feature>
<dbReference type="AlphaFoldDB" id="T1ETI2"/>
<dbReference type="OrthoDB" id="6158722at2759"/>
<dbReference type="InParanoid" id="T1ETI2"/>
<dbReference type="KEGG" id="hro:HELRODRAFT_162990"/>